<feature type="transmembrane region" description="Helical" evidence="1">
    <location>
        <begin position="80"/>
        <end position="98"/>
    </location>
</feature>
<feature type="transmembrane region" description="Helical" evidence="1">
    <location>
        <begin position="104"/>
        <end position="121"/>
    </location>
</feature>
<name>A0A1M5ZDW7_9CLOT</name>
<keyword evidence="1" id="KW-1133">Transmembrane helix</keyword>
<reference evidence="2 3" key="1">
    <citation type="submission" date="2016-11" db="EMBL/GenBank/DDBJ databases">
        <authorList>
            <person name="Jaros S."/>
            <person name="Januszkiewicz K."/>
            <person name="Wedrychowicz H."/>
        </authorList>
    </citation>
    <scope>NUCLEOTIDE SEQUENCE [LARGE SCALE GENOMIC DNA]</scope>
    <source>
        <strain evidence="2 3">DSM 6191</strain>
    </source>
</reference>
<gene>
    <name evidence="2" type="ORF">SAMN02745941_02839</name>
</gene>
<proteinExistence type="predicted"/>
<feature type="transmembrane region" description="Helical" evidence="1">
    <location>
        <begin position="152"/>
        <end position="173"/>
    </location>
</feature>
<dbReference type="Proteomes" id="UP000184241">
    <property type="component" value="Unassembled WGS sequence"/>
</dbReference>
<keyword evidence="1" id="KW-0472">Membrane</keyword>
<feature type="transmembrane region" description="Helical" evidence="1">
    <location>
        <begin position="15"/>
        <end position="35"/>
    </location>
</feature>
<keyword evidence="1" id="KW-0812">Transmembrane</keyword>
<feature type="transmembrane region" description="Helical" evidence="1">
    <location>
        <begin position="47"/>
        <end position="68"/>
    </location>
</feature>
<feature type="transmembrane region" description="Helical" evidence="1">
    <location>
        <begin position="185"/>
        <end position="201"/>
    </location>
</feature>
<evidence type="ECO:0000313" key="3">
    <source>
        <dbReference type="Proteomes" id="UP000184241"/>
    </source>
</evidence>
<dbReference type="AlphaFoldDB" id="A0A1M5ZDW7"/>
<protein>
    <submittedName>
        <fullName evidence="2">Uncharacterized protein</fullName>
    </submittedName>
</protein>
<organism evidence="2 3">
    <name type="scientific">Clostridium intestinale DSM 6191</name>
    <dbReference type="NCBI Taxonomy" id="1121320"/>
    <lineage>
        <taxon>Bacteria</taxon>
        <taxon>Bacillati</taxon>
        <taxon>Bacillota</taxon>
        <taxon>Clostridia</taxon>
        <taxon>Eubacteriales</taxon>
        <taxon>Clostridiaceae</taxon>
        <taxon>Clostridium</taxon>
    </lineage>
</organism>
<sequence length="296" mass="34226">MSSVSRKGENMNKKIKILAILNIISYVVMGLLTYIRITDLVSYLDNGFKFVLGNMPLILIVCTSFILVTDTFKEFKIIKMEAIVDWVVRIAAFGITLINTDKRYIKFLILVSLVINIVIEYKMNKKLMNTHQEFVKEELVLSDEEKKNLRNFTLAINSGMFSIFVFSGGALSLPITKNMEGTTKLSFVPVIISLLVFRWFIKIAHKNYESYFLDKEEGKRIFKRDIICASIGYLICLILSFVPMTQELYSLVTFIGILFMLPYIETMRRKSLRLRAIRDNLDREVFNSLLLGDEEN</sequence>
<feature type="transmembrane region" description="Helical" evidence="1">
    <location>
        <begin position="248"/>
        <end position="264"/>
    </location>
</feature>
<evidence type="ECO:0000256" key="1">
    <source>
        <dbReference type="SAM" id="Phobius"/>
    </source>
</evidence>
<feature type="transmembrane region" description="Helical" evidence="1">
    <location>
        <begin position="222"/>
        <end position="242"/>
    </location>
</feature>
<accession>A0A1M5ZDW7</accession>
<evidence type="ECO:0000313" key="2">
    <source>
        <dbReference type="EMBL" id="SHI22359.1"/>
    </source>
</evidence>
<dbReference type="EMBL" id="FQXU01000008">
    <property type="protein sequence ID" value="SHI22359.1"/>
    <property type="molecule type" value="Genomic_DNA"/>
</dbReference>